<dbReference type="SUPFAM" id="SSF74650">
    <property type="entry name" value="Galactose mutarotase-like"/>
    <property type="match status" value="1"/>
</dbReference>
<evidence type="ECO:0000256" key="2">
    <source>
        <dbReference type="ARBA" id="ARBA00001712"/>
    </source>
</evidence>
<evidence type="ECO:0000313" key="13">
    <source>
        <dbReference type="Proteomes" id="UP000075885"/>
    </source>
</evidence>
<dbReference type="GO" id="GO:0006012">
    <property type="term" value="P:galactose metabolic process"/>
    <property type="evidence" value="ECO:0007669"/>
    <property type="project" value="UniProtKB-UniPathway"/>
</dbReference>
<dbReference type="VEuPathDB" id="VectorBase:AEPI001248"/>
<comment type="catalytic activity">
    <reaction evidence="2">
        <text>alpha-D-galactose = beta-D-galactose</text>
        <dbReference type="Rhea" id="RHEA:28675"/>
        <dbReference type="ChEBI" id="CHEBI:27667"/>
        <dbReference type="ChEBI" id="CHEBI:28061"/>
        <dbReference type="EC" id="5.1.3.3"/>
    </reaction>
    <physiologicalReaction direction="right-to-left" evidence="2">
        <dbReference type="Rhea" id="RHEA:28677"/>
    </physiologicalReaction>
</comment>
<evidence type="ECO:0000259" key="11">
    <source>
        <dbReference type="Pfam" id="PF04419"/>
    </source>
</evidence>
<evidence type="ECO:0000256" key="8">
    <source>
        <dbReference type="ARBA" id="ARBA00032729"/>
    </source>
</evidence>
<keyword evidence="7" id="KW-0413">Isomerase</keyword>
<dbReference type="InterPro" id="IPR025532">
    <property type="entry name" value="G6P_1-epimerase"/>
</dbReference>
<dbReference type="PANTHER" id="PTHR11122">
    <property type="entry name" value="APOSPORY-ASSOCIATED PROTEIN C-RELATED"/>
    <property type="match status" value="1"/>
</dbReference>
<evidence type="ECO:0000256" key="10">
    <source>
        <dbReference type="SAM" id="MobiDB-lite"/>
    </source>
</evidence>
<evidence type="ECO:0000256" key="9">
    <source>
        <dbReference type="ARBA" id="ARBA00045743"/>
    </source>
</evidence>
<evidence type="ECO:0000256" key="5">
    <source>
        <dbReference type="ARBA" id="ARBA00012083"/>
    </source>
</evidence>
<comment type="similarity">
    <text evidence="4">Belongs to the glucose-6-phosphate 1-epimerase family.</text>
</comment>
<proteinExistence type="inferred from homology"/>
<feature type="domain" description="Small EDRK-rich factor-like N-terminal" evidence="11">
    <location>
        <begin position="293"/>
        <end position="324"/>
    </location>
</feature>
<comment type="pathway">
    <text evidence="3">Carbohydrate metabolism; galactose metabolism.</text>
</comment>
<dbReference type="InterPro" id="IPR007513">
    <property type="entry name" value="SERF-like_N"/>
</dbReference>
<evidence type="ECO:0000256" key="3">
    <source>
        <dbReference type="ARBA" id="ARBA00004947"/>
    </source>
</evidence>
<dbReference type="Pfam" id="PF04419">
    <property type="entry name" value="SERF-like_N"/>
    <property type="match status" value="1"/>
</dbReference>
<evidence type="ECO:0000256" key="4">
    <source>
        <dbReference type="ARBA" id="ARBA00005866"/>
    </source>
</evidence>
<dbReference type="Gene3D" id="2.70.98.10">
    <property type="match status" value="1"/>
</dbReference>
<dbReference type="UniPathway" id="UPA00214"/>
<evidence type="ECO:0000256" key="1">
    <source>
        <dbReference type="ARBA" id="ARBA00001096"/>
    </source>
</evidence>
<dbReference type="GO" id="GO:0030246">
    <property type="term" value="F:carbohydrate binding"/>
    <property type="evidence" value="ECO:0007669"/>
    <property type="project" value="InterPro"/>
</dbReference>
<dbReference type="EC" id="5.1.3.15" evidence="5"/>
<name>A0A182P2W2_9DIPT</name>
<dbReference type="InterPro" id="IPR008183">
    <property type="entry name" value="Aldose_1/G6P_1-epimerase"/>
</dbReference>
<dbReference type="InterPro" id="IPR014718">
    <property type="entry name" value="GH-type_carb-bd"/>
</dbReference>
<sequence length="348" mass="39960">MKHTFSYFTSSKLAVFDGKKAIRGGIPFVFPQFGPWNFGPQHGFGRVVRWTLERAPERLPSGDVEAVFSLMDNEITRSMWNYPFRITYRLILREKELHFHIGVYNPSKDMTFSFNLLLHTYLKVPDVRRCQITGLHGCTFIDKTRDGAIYQEGRDAVTINEWTDRVYQHTPQEHIITNVVSGRKMRLQKYNFPDTVVWNPWMEKARECQDFGDDEYPNMVCVEAGHVSTPVILLPGTAFEASQILQVSVQFGHRLPIHSQRFFSIVLGYTAGVLAFKMPPSCGGLCGPQNNCGNQRELARAKNQKKNAGQPKQRDDGLTHEQRKQRDADIMRQKQLKKEQAAQHAIKS</sequence>
<dbReference type="GO" id="GO:0004034">
    <property type="term" value="F:aldose 1-epimerase activity"/>
    <property type="evidence" value="ECO:0007669"/>
    <property type="project" value="UniProtKB-EC"/>
</dbReference>
<dbReference type="EnsemblMetazoa" id="AEPI001248-RA">
    <property type="protein sequence ID" value="AEPI001248-PA"/>
    <property type="gene ID" value="AEPI001248"/>
</dbReference>
<dbReference type="Pfam" id="PF01263">
    <property type="entry name" value="Aldose_epim"/>
    <property type="match status" value="1"/>
</dbReference>
<dbReference type="GO" id="GO:0047938">
    <property type="term" value="F:glucose-6-phosphate 1-epimerase activity"/>
    <property type="evidence" value="ECO:0007669"/>
    <property type="project" value="UniProtKB-EC"/>
</dbReference>
<protein>
    <recommendedName>
        <fullName evidence="6">Galactose mutarotase</fullName>
        <ecNumber evidence="5">5.1.3.15</ecNumber>
    </recommendedName>
    <alternativeName>
        <fullName evidence="8">Aldose 1-epimerase</fullName>
    </alternativeName>
</protein>
<dbReference type="STRING" id="199890.A0A182P2W2"/>
<reference evidence="12" key="2">
    <citation type="submission" date="2020-05" db="UniProtKB">
        <authorList>
            <consortium name="EnsemblMetazoa"/>
        </authorList>
    </citation>
    <scope>IDENTIFICATION</scope>
    <source>
        <strain evidence="12">Epiroticus2</strain>
    </source>
</reference>
<reference evidence="13" key="1">
    <citation type="submission" date="2013-03" db="EMBL/GenBank/DDBJ databases">
        <title>The Genome Sequence of Anopheles epiroticus epiroticus2.</title>
        <authorList>
            <consortium name="The Broad Institute Genomics Platform"/>
            <person name="Neafsey D.E."/>
            <person name="Howell P."/>
            <person name="Walker B."/>
            <person name="Young S.K."/>
            <person name="Zeng Q."/>
            <person name="Gargeya S."/>
            <person name="Fitzgerald M."/>
            <person name="Haas B."/>
            <person name="Abouelleil A."/>
            <person name="Allen A.W."/>
            <person name="Alvarado L."/>
            <person name="Arachchi H.M."/>
            <person name="Berlin A.M."/>
            <person name="Chapman S.B."/>
            <person name="Gainer-Dewar J."/>
            <person name="Goldberg J."/>
            <person name="Griggs A."/>
            <person name="Gujja S."/>
            <person name="Hansen M."/>
            <person name="Howarth C."/>
            <person name="Imamovic A."/>
            <person name="Ireland A."/>
            <person name="Larimer J."/>
            <person name="McCowan C."/>
            <person name="Murphy C."/>
            <person name="Pearson M."/>
            <person name="Poon T.W."/>
            <person name="Priest M."/>
            <person name="Roberts A."/>
            <person name="Saif S."/>
            <person name="Shea T."/>
            <person name="Sisk P."/>
            <person name="Sykes S."/>
            <person name="Wortman J."/>
            <person name="Nusbaum C."/>
            <person name="Birren B."/>
        </authorList>
    </citation>
    <scope>NUCLEOTIDE SEQUENCE [LARGE SCALE GENOMIC DNA]</scope>
    <source>
        <strain evidence="13">Epiroticus2</strain>
    </source>
</reference>
<dbReference type="AlphaFoldDB" id="A0A182P2W2"/>
<accession>A0A182P2W2</accession>
<organism evidence="12 13">
    <name type="scientific">Anopheles epiroticus</name>
    <dbReference type="NCBI Taxonomy" id="199890"/>
    <lineage>
        <taxon>Eukaryota</taxon>
        <taxon>Metazoa</taxon>
        <taxon>Ecdysozoa</taxon>
        <taxon>Arthropoda</taxon>
        <taxon>Hexapoda</taxon>
        <taxon>Insecta</taxon>
        <taxon>Pterygota</taxon>
        <taxon>Neoptera</taxon>
        <taxon>Endopterygota</taxon>
        <taxon>Diptera</taxon>
        <taxon>Nematocera</taxon>
        <taxon>Culicoidea</taxon>
        <taxon>Culicidae</taxon>
        <taxon>Anophelinae</taxon>
        <taxon>Anopheles</taxon>
    </lineage>
</organism>
<dbReference type="GO" id="GO:0005737">
    <property type="term" value="C:cytoplasm"/>
    <property type="evidence" value="ECO:0007669"/>
    <property type="project" value="TreeGrafter"/>
</dbReference>
<evidence type="ECO:0000313" key="12">
    <source>
        <dbReference type="EnsemblMetazoa" id="AEPI001248-PA"/>
    </source>
</evidence>
<dbReference type="InterPro" id="IPR011013">
    <property type="entry name" value="Gal_mutarotase_sf_dom"/>
</dbReference>
<keyword evidence="13" id="KW-1185">Reference proteome</keyword>
<comment type="catalytic activity">
    <reaction evidence="1">
        <text>alpha-D-glucose 6-phosphate = beta-D-glucose 6-phosphate</text>
        <dbReference type="Rhea" id="RHEA:16249"/>
        <dbReference type="ChEBI" id="CHEBI:58225"/>
        <dbReference type="ChEBI" id="CHEBI:58247"/>
        <dbReference type="EC" id="5.1.3.15"/>
    </reaction>
</comment>
<dbReference type="Proteomes" id="UP000075885">
    <property type="component" value="Unassembled WGS sequence"/>
</dbReference>
<evidence type="ECO:0000256" key="6">
    <source>
        <dbReference type="ARBA" id="ARBA00021023"/>
    </source>
</evidence>
<feature type="compositionally biased region" description="Basic and acidic residues" evidence="10">
    <location>
        <begin position="312"/>
        <end position="341"/>
    </location>
</feature>
<dbReference type="CDD" id="cd09020">
    <property type="entry name" value="D-hex-6-P-epi_like"/>
    <property type="match status" value="1"/>
</dbReference>
<feature type="region of interest" description="Disordered" evidence="10">
    <location>
        <begin position="301"/>
        <end position="348"/>
    </location>
</feature>
<comment type="function">
    <text evidence="9">Mutarotase that catalyzes the interconversion of beta-D-galactose and alpha-D-galactose during galactose metabolism. Beta-D-galactose is metabolized in the liver into glucose 1-phosphate, the primary metabolic fuel, by the action of four enzymes that constitute the Leloir pathway: GALM, GALK1 (galactokinase), GALT (galactose-1-phosphate uridylyltransferase) and GALE (UDP-galactose-4'-epimerase). Involved in the maintenance of the equilibrium between the beta- and alpha-anomers of galactose, therefore ensuring a sufficient supply of the alpha-anomer for GALK1. Also active on D-glucose although shows a preference for galactose over glucose.</text>
</comment>
<evidence type="ECO:0000256" key="7">
    <source>
        <dbReference type="ARBA" id="ARBA00023235"/>
    </source>
</evidence>
<dbReference type="PANTHER" id="PTHR11122:SF13">
    <property type="entry name" value="GLUCOSE-6-PHOSPHATE 1-EPIMERASE"/>
    <property type="match status" value="1"/>
</dbReference>